<dbReference type="InterPro" id="IPR017946">
    <property type="entry name" value="PLC-like_Pdiesterase_TIM-brl"/>
</dbReference>
<feature type="transmembrane region" description="Helical" evidence="1">
    <location>
        <begin position="21"/>
        <end position="41"/>
    </location>
</feature>
<dbReference type="InterPro" id="IPR001711">
    <property type="entry name" value="PLipase_C_Pinositol-sp_Y"/>
</dbReference>
<evidence type="ECO:0000313" key="3">
    <source>
        <dbReference type="EMBL" id="QHS88719.1"/>
    </source>
</evidence>
<accession>A0A6C0BAX1</accession>
<dbReference type="Pfam" id="PF00387">
    <property type="entry name" value="PI-PLC-Y"/>
    <property type="match status" value="1"/>
</dbReference>
<dbReference type="Gene3D" id="3.20.20.190">
    <property type="entry name" value="Phosphatidylinositol (PI) phosphodiesterase"/>
    <property type="match status" value="1"/>
</dbReference>
<keyword evidence="1" id="KW-0812">Transmembrane</keyword>
<dbReference type="Pfam" id="PF00388">
    <property type="entry name" value="PI-PLC-X"/>
    <property type="match status" value="1"/>
</dbReference>
<organism evidence="3">
    <name type="scientific">viral metagenome</name>
    <dbReference type="NCBI Taxonomy" id="1070528"/>
    <lineage>
        <taxon>unclassified sequences</taxon>
        <taxon>metagenomes</taxon>
        <taxon>organismal metagenomes</taxon>
    </lineage>
</organism>
<dbReference type="AlphaFoldDB" id="A0A6C0BAX1"/>
<keyword evidence="1" id="KW-0472">Membrane</keyword>
<dbReference type="PROSITE" id="PS50007">
    <property type="entry name" value="PIPLC_X_DOMAIN"/>
    <property type="match status" value="1"/>
</dbReference>
<feature type="domain" description="PI-PLC Y-box" evidence="2">
    <location>
        <begin position="308"/>
        <end position="345"/>
    </location>
</feature>
<dbReference type="PANTHER" id="PTHR10336">
    <property type="entry name" value="PHOSPHOINOSITIDE-SPECIFIC PHOSPHOLIPASE C FAMILY PROTEIN"/>
    <property type="match status" value="1"/>
</dbReference>
<keyword evidence="1" id="KW-1133">Transmembrane helix</keyword>
<protein>
    <recommendedName>
        <fullName evidence="2">PI-PLC Y-box domain-containing protein</fullName>
    </recommendedName>
</protein>
<dbReference type="InterPro" id="IPR001192">
    <property type="entry name" value="PI-PLC_fam"/>
</dbReference>
<proteinExistence type="predicted"/>
<dbReference type="GO" id="GO:0004435">
    <property type="term" value="F:phosphatidylinositol-4,5-bisphosphate phospholipase C activity"/>
    <property type="evidence" value="ECO:0007669"/>
    <property type="project" value="InterPro"/>
</dbReference>
<dbReference type="SMART" id="SM00149">
    <property type="entry name" value="PLCYc"/>
    <property type="match status" value="1"/>
</dbReference>
<dbReference type="EMBL" id="MN739102">
    <property type="protein sequence ID" value="QHS88719.1"/>
    <property type="molecule type" value="Genomic_DNA"/>
</dbReference>
<dbReference type="SUPFAM" id="SSF51695">
    <property type="entry name" value="PLC-like phosphodiesterases"/>
    <property type="match status" value="1"/>
</dbReference>
<dbReference type="InterPro" id="IPR000909">
    <property type="entry name" value="PLipase_C_PInositol-sp_X_dom"/>
</dbReference>
<evidence type="ECO:0000259" key="2">
    <source>
        <dbReference type="PROSITE" id="PS50008"/>
    </source>
</evidence>
<dbReference type="PROSITE" id="PS50008">
    <property type="entry name" value="PIPLC_Y_DOMAIN"/>
    <property type="match status" value="1"/>
</dbReference>
<evidence type="ECO:0000256" key="1">
    <source>
        <dbReference type="SAM" id="Phobius"/>
    </source>
</evidence>
<dbReference type="GO" id="GO:0006629">
    <property type="term" value="P:lipid metabolic process"/>
    <property type="evidence" value="ECO:0007669"/>
    <property type="project" value="InterPro"/>
</dbReference>
<reference evidence="3" key="1">
    <citation type="journal article" date="2020" name="Nature">
        <title>Giant virus diversity and host interactions through global metagenomics.</title>
        <authorList>
            <person name="Schulz F."/>
            <person name="Roux S."/>
            <person name="Paez-Espino D."/>
            <person name="Jungbluth S."/>
            <person name="Walsh D.A."/>
            <person name="Denef V.J."/>
            <person name="McMahon K.D."/>
            <person name="Konstantinidis K.T."/>
            <person name="Eloe-Fadrosh E.A."/>
            <person name="Kyrpides N.C."/>
            <person name="Woyke T."/>
        </authorList>
    </citation>
    <scope>NUCLEOTIDE SEQUENCE</scope>
    <source>
        <strain evidence="3">GVMAG-M-3300010158-59</strain>
    </source>
</reference>
<name>A0A6C0BAX1_9ZZZZ</name>
<dbReference type="GO" id="GO:0035556">
    <property type="term" value="P:intracellular signal transduction"/>
    <property type="evidence" value="ECO:0007669"/>
    <property type="project" value="InterPro"/>
</dbReference>
<sequence length="377" mass="42925">MASSIKEINFQSLLLKENATSLLLFVLILITIICILVYYFYMRNLLSKECSAMDSMYSALNTKIHSLNTSDPNCKHNLRDYYIKTAYNCCSAGAYKNDFVGTCALKDVLRQGVRGLDFEIYSVADQPVVSTSTSSSYYVKETYNYVAFSDVMTIINNYAFSQSTAPNPQDPIIFHLRFMSNNQKMYSALAKLFKNYDSLFLGPEYSFENEQDSTKQNLGTVPLLSLQRKIVIIADNSNKSFSANPEFYEYVNLTSNSVFMRALRYYDVKNTPDIVELQTYNKQNMTISLPDISAAPINPSAIICRETGCQMIAMCYQLNDVYLQENNQFFDQGGYAFVLKPENLRYVEITIAAPTQPDPALSYETRTVSSQYYSFNI</sequence>